<organism evidence="1 2">
    <name type="scientific">Sinorhizobium alkalisoli</name>
    <dbReference type="NCBI Taxonomy" id="1752398"/>
    <lineage>
        <taxon>Bacteria</taxon>
        <taxon>Pseudomonadati</taxon>
        <taxon>Pseudomonadota</taxon>
        <taxon>Alphaproteobacteria</taxon>
        <taxon>Hyphomicrobiales</taxon>
        <taxon>Rhizobiaceae</taxon>
        <taxon>Sinorhizobium/Ensifer group</taxon>
        <taxon>Sinorhizobium</taxon>
    </lineage>
</organism>
<name>A0A1E3V8F7_9HYPH</name>
<dbReference type="EMBL" id="LYBW01000060">
    <property type="protein sequence ID" value="ODR89717.1"/>
    <property type="molecule type" value="Genomic_DNA"/>
</dbReference>
<accession>A0A1E3V8F7</accession>
<protein>
    <submittedName>
        <fullName evidence="1">Uncharacterized protein</fullName>
    </submittedName>
</protein>
<dbReference type="AlphaFoldDB" id="A0A1E3V8F7"/>
<evidence type="ECO:0000313" key="2">
    <source>
        <dbReference type="Proteomes" id="UP000094342"/>
    </source>
</evidence>
<dbReference type="Proteomes" id="UP000094342">
    <property type="component" value="Unassembled WGS sequence"/>
</dbReference>
<sequence length="93" mass="10075">MRKHTIEFAGEAVAALVPASDQFRFIAVKYSVWPLDGKTFAKPEDAVRAIAMLHGHRHRQPIVNAGARPIGARVPANSAVVLGTSELARHPRA</sequence>
<dbReference type="RefSeq" id="WP_069459424.1">
    <property type="nucleotide sequence ID" value="NZ_CP034909.1"/>
</dbReference>
<reference evidence="2" key="1">
    <citation type="submission" date="2016-05" db="EMBL/GenBank/DDBJ databases">
        <authorList>
            <person name="Li Y."/>
        </authorList>
    </citation>
    <scope>NUCLEOTIDE SEQUENCE [LARGE SCALE GENOMIC DNA]</scope>
    <source>
        <strain evidence="2">YIC4027</strain>
    </source>
</reference>
<proteinExistence type="predicted"/>
<keyword evidence="2" id="KW-1185">Reference proteome</keyword>
<evidence type="ECO:0000313" key="1">
    <source>
        <dbReference type="EMBL" id="ODR89717.1"/>
    </source>
</evidence>
<comment type="caution">
    <text evidence="1">The sequence shown here is derived from an EMBL/GenBank/DDBJ whole genome shotgun (WGS) entry which is preliminary data.</text>
</comment>
<gene>
    <name evidence="1" type="ORF">A8M32_16090</name>
</gene>